<keyword evidence="2" id="KW-0238">DNA-binding</keyword>
<keyword evidence="3" id="KW-0804">Transcription</keyword>
<dbReference type="PANTHER" id="PTHR40661">
    <property type="match status" value="1"/>
</dbReference>
<dbReference type="RefSeq" id="WP_114562866.1">
    <property type="nucleotide sequence ID" value="NZ_CP031124.1"/>
</dbReference>
<dbReference type="Proteomes" id="UP000252182">
    <property type="component" value="Chromosome"/>
</dbReference>
<dbReference type="InterPro" id="IPR036286">
    <property type="entry name" value="LexA/Signal_pep-like_sf"/>
</dbReference>
<evidence type="ECO:0000259" key="4">
    <source>
        <dbReference type="PROSITE" id="PS50943"/>
    </source>
</evidence>
<dbReference type="SUPFAM" id="SSF47413">
    <property type="entry name" value="lambda repressor-like DNA-binding domains"/>
    <property type="match status" value="1"/>
</dbReference>
<dbReference type="Pfam" id="PF00717">
    <property type="entry name" value="Peptidase_S24"/>
    <property type="match status" value="1"/>
</dbReference>
<evidence type="ECO:0000313" key="5">
    <source>
        <dbReference type="EMBL" id="AXF85700.1"/>
    </source>
</evidence>
<dbReference type="OrthoDB" id="7011085at2"/>
<organism evidence="5 6">
    <name type="scientific">Ephemeroptericola cinctiostellae</name>
    <dbReference type="NCBI Taxonomy" id="2268024"/>
    <lineage>
        <taxon>Bacteria</taxon>
        <taxon>Pseudomonadati</taxon>
        <taxon>Pseudomonadota</taxon>
        <taxon>Betaproteobacteria</taxon>
        <taxon>Burkholderiales</taxon>
        <taxon>Burkholderiaceae</taxon>
        <taxon>Ephemeroptericola</taxon>
    </lineage>
</organism>
<dbReference type="SUPFAM" id="SSF51306">
    <property type="entry name" value="LexA/Signal peptidase"/>
    <property type="match status" value="1"/>
</dbReference>
<dbReference type="KEGG" id="hyf:DTO96_101431"/>
<protein>
    <submittedName>
        <fullName evidence="5">HTH-type transcriptional regulator PrtR</fullName>
    </submittedName>
</protein>
<dbReference type="EMBL" id="CP031124">
    <property type="protein sequence ID" value="AXF85700.1"/>
    <property type="molecule type" value="Genomic_DNA"/>
</dbReference>
<evidence type="ECO:0000256" key="3">
    <source>
        <dbReference type="ARBA" id="ARBA00023163"/>
    </source>
</evidence>
<dbReference type="SMART" id="SM00530">
    <property type="entry name" value="HTH_XRE"/>
    <property type="match status" value="1"/>
</dbReference>
<name>A0A345DBG2_9BURK</name>
<evidence type="ECO:0000256" key="1">
    <source>
        <dbReference type="ARBA" id="ARBA00023015"/>
    </source>
</evidence>
<dbReference type="InterPro" id="IPR001387">
    <property type="entry name" value="Cro/C1-type_HTH"/>
</dbReference>
<dbReference type="InterPro" id="IPR010982">
    <property type="entry name" value="Lambda_DNA-bd_dom_sf"/>
</dbReference>
<gene>
    <name evidence="5" type="primary">prtR_1</name>
    <name evidence="5" type="ORF">DTO96_101431</name>
</gene>
<reference evidence="6" key="1">
    <citation type="submission" date="2018-07" db="EMBL/GenBank/DDBJ databases">
        <authorList>
            <person name="Kim H."/>
        </authorList>
    </citation>
    <scope>NUCLEOTIDE SEQUENCE [LARGE SCALE GENOMIC DNA]</scope>
    <source>
        <strain evidence="6">F02</strain>
    </source>
</reference>
<keyword evidence="1" id="KW-0805">Transcription regulation</keyword>
<dbReference type="CDD" id="cd06529">
    <property type="entry name" value="S24_LexA-like"/>
    <property type="match status" value="1"/>
</dbReference>
<dbReference type="PROSITE" id="PS50943">
    <property type="entry name" value="HTH_CROC1"/>
    <property type="match status" value="1"/>
</dbReference>
<dbReference type="Gene3D" id="2.10.109.10">
    <property type="entry name" value="Umud Fragment, subunit A"/>
    <property type="match status" value="1"/>
</dbReference>
<dbReference type="Pfam" id="PF01381">
    <property type="entry name" value="HTH_3"/>
    <property type="match status" value="1"/>
</dbReference>
<dbReference type="AlphaFoldDB" id="A0A345DBG2"/>
<dbReference type="Gene3D" id="1.10.260.40">
    <property type="entry name" value="lambda repressor-like DNA-binding domains"/>
    <property type="match status" value="1"/>
</dbReference>
<sequence>MSFAINFKNALKNIGLAQNQAAQALSVSDNTLSNWLNRGIMPSWDNLEKCAALVNLSMQELLFGTPVQSNDYLEIPEYNIRFSAGHGAMLFEEGAADSSASYREDFFKKQSLNPKRCVRVRVQGTSMQGVLWDGDVVLINREETNVVDGKIYALRIGEELYIKRLQKIPGGQLKLQSENPDYDDVTVSIEEEVEIIGRVRDKSGRGGL</sequence>
<dbReference type="PANTHER" id="PTHR40661:SF3">
    <property type="entry name" value="FELS-1 PROPHAGE TRANSCRIPTIONAL REGULATOR"/>
    <property type="match status" value="1"/>
</dbReference>
<proteinExistence type="predicted"/>
<evidence type="ECO:0000256" key="2">
    <source>
        <dbReference type="ARBA" id="ARBA00023125"/>
    </source>
</evidence>
<dbReference type="CDD" id="cd00093">
    <property type="entry name" value="HTH_XRE"/>
    <property type="match status" value="1"/>
</dbReference>
<accession>A0A345DBG2</accession>
<dbReference type="InterPro" id="IPR039418">
    <property type="entry name" value="LexA-like"/>
</dbReference>
<dbReference type="InterPro" id="IPR015927">
    <property type="entry name" value="Peptidase_S24_S26A/B/C"/>
</dbReference>
<feature type="domain" description="HTH cro/C1-type" evidence="4">
    <location>
        <begin position="7"/>
        <end position="61"/>
    </location>
</feature>
<evidence type="ECO:0000313" key="6">
    <source>
        <dbReference type="Proteomes" id="UP000252182"/>
    </source>
</evidence>
<dbReference type="GO" id="GO:0003677">
    <property type="term" value="F:DNA binding"/>
    <property type="evidence" value="ECO:0007669"/>
    <property type="project" value="UniProtKB-KW"/>
</dbReference>
<keyword evidence="6" id="KW-1185">Reference proteome</keyword>